<proteinExistence type="inferred from homology"/>
<dbReference type="InterPro" id="IPR003423">
    <property type="entry name" value="OMP_efflux"/>
</dbReference>
<dbReference type="KEGG" id="lto:RGQ30_21050"/>
<dbReference type="Pfam" id="PF02321">
    <property type="entry name" value="OEP"/>
    <property type="match status" value="1"/>
</dbReference>
<comment type="subcellular location">
    <subcellularLocation>
        <location evidence="1">Cell outer membrane</location>
    </subcellularLocation>
</comment>
<evidence type="ECO:0000256" key="1">
    <source>
        <dbReference type="ARBA" id="ARBA00004442"/>
    </source>
</evidence>
<evidence type="ECO:0000256" key="5">
    <source>
        <dbReference type="ARBA" id="ARBA00022692"/>
    </source>
</evidence>
<dbReference type="GO" id="GO:0009279">
    <property type="term" value="C:cell outer membrane"/>
    <property type="evidence" value="ECO:0007669"/>
    <property type="project" value="UniProtKB-SubCell"/>
</dbReference>
<gene>
    <name evidence="8" type="ORF">RGQ30_21050</name>
</gene>
<dbReference type="GO" id="GO:1990281">
    <property type="term" value="C:efflux pump complex"/>
    <property type="evidence" value="ECO:0007669"/>
    <property type="project" value="TreeGrafter"/>
</dbReference>
<accession>A0AA86J3P5</accession>
<keyword evidence="7" id="KW-0998">Cell outer membrane</keyword>
<evidence type="ECO:0000313" key="9">
    <source>
        <dbReference type="Proteomes" id="UP001329151"/>
    </source>
</evidence>
<dbReference type="AlphaFoldDB" id="A0AA86J3P5"/>
<dbReference type="PANTHER" id="PTHR30026:SF20">
    <property type="entry name" value="OUTER MEMBRANE PROTEIN TOLC"/>
    <property type="match status" value="1"/>
</dbReference>
<name>A0AA86J3P5_9BURK</name>
<dbReference type="InterPro" id="IPR051906">
    <property type="entry name" value="TolC-like"/>
</dbReference>
<keyword evidence="9" id="KW-1185">Reference proteome</keyword>
<dbReference type="PANTHER" id="PTHR30026">
    <property type="entry name" value="OUTER MEMBRANE PROTEIN TOLC"/>
    <property type="match status" value="1"/>
</dbReference>
<dbReference type="GO" id="GO:0015288">
    <property type="term" value="F:porin activity"/>
    <property type="evidence" value="ECO:0007669"/>
    <property type="project" value="TreeGrafter"/>
</dbReference>
<evidence type="ECO:0000313" key="8">
    <source>
        <dbReference type="EMBL" id="BET26604.1"/>
    </source>
</evidence>
<evidence type="ECO:0000256" key="4">
    <source>
        <dbReference type="ARBA" id="ARBA00022452"/>
    </source>
</evidence>
<sequence length="420" mass="46115">MTRTTVSRFFYVSILFTLVHGVSFAQASSRIPQELTAHELTMRDAFQSALLLSPEIKAAQYRIQSLTSRREAASSLTSQPLTVEGAYRTDSLHNDQGLRELTLGVSAPVWNWNEKSSTQTVRDAEIQEAQLQLEQTKLEIAGQVRQLVWDLQAAQVDVDIAKLRFASVSDLLASVNKRVNAGELAETDLMQARVLLSQAEAEQARAMGLLEQAKASYFAGVGLQASTVEKYLPENATISEGVKVADHPSLKLAQAQLVLNQSQKKLTATQSRPNPEIGLALISERAAFFSGQDKSLVLSTRIPLGSSSEYKSRVLEAQANETAANARLLNTQRNLGSRSRLAESELELFSRLRLAATAQANLSQKVYELHKKAFELGETDLATLIRLEQTAVEANRLNSKATIEYAAKVSAYRQAMGLLP</sequence>
<dbReference type="SUPFAM" id="SSF56954">
    <property type="entry name" value="Outer membrane efflux proteins (OEP)"/>
    <property type="match status" value="1"/>
</dbReference>
<keyword evidence="4" id="KW-1134">Transmembrane beta strand</keyword>
<dbReference type="EMBL" id="AP028947">
    <property type="protein sequence ID" value="BET26604.1"/>
    <property type="molecule type" value="Genomic_DNA"/>
</dbReference>
<evidence type="ECO:0000256" key="6">
    <source>
        <dbReference type="ARBA" id="ARBA00023136"/>
    </source>
</evidence>
<dbReference type="GO" id="GO:0015562">
    <property type="term" value="F:efflux transmembrane transporter activity"/>
    <property type="evidence" value="ECO:0007669"/>
    <property type="project" value="InterPro"/>
</dbReference>
<evidence type="ECO:0000256" key="2">
    <source>
        <dbReference type="ARBA" id="ARBA00007613"/>
    </source>
</evidence>
<organism evidence="8 9">
    <name type="scientific">Limnobacter thiooxidans</name>
    <dbReference type="NCBI Taxonomy" id="131080"/>
    <lineage>
        <taxon>Bacteria</taxon>
        <taxon>Pseudomonadati</taxon>
        <taxon>Pseudomonadota</taxon>
        <taxon>Betaproteobacteria</taxon>
        <taxon>Burkholderiales</taxon>
        <taxon>Burkholderiaceae</taxon>
        <taxon>Limnobacter</taxon>
    </lineage>
</organism>
<keyword evidence="5" id="KW-0812">Transmembrane</keyword>
<keyword evidence="3" id="KW-0813">Transport</keyword>
<protein>
    <submittedName>
        <fullName evidence="8">TolC family protein</fullName>
    </submittedName>
</protein>
<dbReference type="Proteomes" id="UP001329151">
    <property type="component" value="Chromosome"/>
</dbReference>
<evidence type="ECO:0000256" key="3">
    <source>
        <dbReference type="ARBA" id="ARBA00022448"/>
    </source>
</evidence>
<comment type="similarity">
    <text evidence="2">Belongs to the outer membrane factor (OMF) (TC 1.B.17) family.</text>
</comment>
<keyword evidence="6" id="KW-0472">Membrane</keyword>
<reference evidence="8 9" key="1">
    <citation type="submission" date="2023-10" db="EMBL/GenBank/DDBJ databases">
        <title>Complete Genome Sequence of Limnobacter thiooxidans CS-K2T, Isolated from freshwater lake sediments in Bavaria, Germany.</title>
        <authorList>
            <person name="Naruki M."/>
            <person name="Watanabe A."/>
            <person name="Warashina T."/>
            <person name="Morita T."/>
            <person name="Arakawa K."/>
        </authorList>
    </citation>
    <scope>NUCLEOTIDE SEQUENCE [LARGE SCALE GENOMIC DNA]</scope>
    <source>
        <strain evidence="8 9">CS-K2</strain>
    </source>
</reference>
<dbReference type="Gene3D" id="1.20.1600.10">
    <property type="entry name" value="Outer membrane efflux proteins (OEP)"/>
    <property type="match status" value="1"/>
</dbReference>
<evidence type="ECO:0000256" key="7">
    <source>
        <dbReference type="ARBA" id="ARBA00023237"/>
    </source>
</evidence>